<feature type="domain" description="PASTA" evidence="14">
    <location>
        <begin position="559"/>
        <end position="629"/>
    </location>
</feature>
<dbReference type="NCBIfam" id="NF033483">
    <property type="entry name" value="PknB_PASTA_kin"/>
    <property type="match status" value="1"/>
</dbReference>
<keyword evidence="12" id="KW-1133">Transmembrane helix</keyword>
<keyword evidence="12" id="KW-0812">Transmembrane</keyword>
<dbReference type="Proteomes" id="UP000255082">
    <property type="component" value="Unassembled WGS sequence"/>
</dbReference>
<feature type="compositionally biased region" description="Basic and acidic residues" evidence="11">
    <location>
        <begin position="302"/>
        <end position="313"/>
    </location>
</feature>
<dbReference type="InterPro" id="IPR000719">
    <property type="entry name" value="Prot_kinase_dom"/>
</dbReference>
<dbReference type="Pfam" id="PF03793">
    <property type="entry name" value="PASTA"/>
    <property type="match status" value="4"/>
</dbReference>
<dbReference type="CDD" id="cd14014">
    <property type="entry name" value="STKc_PknB_like"/>
    <property type="match status" value="1"/>
</dbReference>
<accession>A0A378WI74</accession>
<evidence type="ECO:0000256" key="11">
    <source>
        <dbReference type="SAM" id="MobiDB-lite"/>
    </source>
</evidence>
<feature type="transmembrane region" description="Helical" evidence="12">
    <location>
        <begin position="330"/>
        <end position="351"/>
    </location>
</feature>
<evidence type="ECO:0000256" key="5">
    <source>
        <dbReference type="ARBA" id="ARBA00022741"/>
    </source>
</evidence>
<keyword evidence="6 15" id="KW-0418">Kinase</keyword>
<feature type="domain" description="PASTA" evidence="14">
    <location>
        <begin position="492"/>
        <end position="558"/>
    </location>
</feature>
<evidence type="ECO:0000259" key="14">
    <source>
        <dbReference type="PROSITE" id="PS51178"/>
    </source>
</evidence>
<dbReference type="GO" id="GO:0005524">
    <property type="term" value="F:ATP binding"/>
    <property type="evidence" value="ECO:0007669"/>
    <property type="project" value="UniProtKB-UniRule"/>
</dbReference>
<comment type="catalytic activity">
    <reaction evidence="9">
        <text>L-seryl-[protein] + ATP = O-phospho-L-seryl-[protein] + ADP + H(+)</text>
        <dbReference type="Rhea" id="RHEA:17989"/>
        <dbReference type="Rhea" id="RHEA-COMP:9863"/>
        <dbReference type="Rhea" id="RHEA-COMP:11604"/>
        <dbReference type="ChEBI" id="CHEBI:15378"/>
        <dbReference type="ChEBI" id="CHEBI:29999"/>
        <dbReference type="ChEBI" id="CHEBI:30616"/>
        <dbReference type="ChEBI" id="CHEBI:83421"/>
        <dbReference type="ChEBI" id="CHEBI:456216"/>
        <dbReference type="EC" id="2.7.11.1"/>
    </reaction>
</comment>
<evidence type="ECO:0000256" key="6">
    <source>
        <dbReference type="ARBA" id="ARBA00022777"/>
    </source>
</evidence>
<dbReference type="CDD" id="cd06577">
    <property type="entry name" value="PASTA_pknB"/>
    <property type="match status" value="4"/>
</dbReference>
<dbReference type="InterPro" id="IPR017441">
    <property type="entry name" value="Protein_kinase_ATP_BS"/>
</dbReference>
<evidence type="ECO:0000256" key="9">
    <source>
        <dbReference type="ARBA" id="ARBA00048679"/>
    </source>
</evidence>
<evidence type="ECO:0000256" key="10">
    <source>
        <dbReference type="PROSITE-ProRule" id="PRU10141"/>
    </source>
</evidence>
<feature type="domain" description="Protein kinase" evidence="13">
    <location>
        <begin position="11"/>
        <end position="274"/>
    </location>
</feature>
<dbReference type="SUPFAM" id="SSF56112">
    <property type="entry name" value="Protein kinase-like (PK-like)"/>
    <property type="match status" value="1"/>
</dbReference>
<evidence type="ECO:0000313" key="15">
    <source>
        <dbReference type="EMBL" id="SUA40986.1"/>
    </source>
</evidence>
<dbReference type="GO" id="GO:0045717">
    <property type="term" value="P:negative regulation of fatty acid biosynthetic process"/>
    <property type="evidence" value="ECO:0007669"/>
    <property type="project" value="UniProtKB-ARBA"/>
</dbReference>
<name>A0A378WI74_9NOCA</name>
<dbReference type="InterPro" id="IPR008271">
    <property type="entry name" value="Ser/Thr_kinase_AS"/>
</dbReference>
<evidence type="ECO:0000259" key="13">
    <source>
        <dbReference type="PROSITE" id="PS50011"/>
    </source>
</evidence>
<evidence type="ECO:0000256" key="3">
    <source>
        <dbReference type="ARBA" id="ARBA00022679"/>
    </source>
</evidence>
<dbReference type="Gene3D" id="3.30.10.20">
    <property type="match status" value="4"/>
</dbReference>
<dbReference type="PROSITE" id="PS00107">
    <property type="entry name" value="PROTEIN_KINASE_ATP"/>
    <property type="match status" value="1"/>
</dbReference>
<dbReference type="SMART" id="SM00220">
    <property type="entry name" value="S_TKc"/>
    <property type="match status" value="1"/>
</dbReference>
<dbReference type="EC" id="2.7.11.1" evidence="1"/>
<evidence type="ECO:0000256" key="8">
    <source>
        <dbReference type="ARBA" id="ARBA00047899"/>
    </source>
</evidence>
<dbReference type="GO" id="GO:0106310">
    <property type="term" value="F:protein serine kinase activity"/>
    <property type="evidence" value="ECO:0007669"/>
    <property type="project" value="RHEA"/>
</dbReference>
<keyword evidence="7 10" id="KW-0067">ATP-binding</keyword>
<dbReference type="PANTHER" id="PTHR43289:SF6">
    <property type="entry name" value="SERINE_THREONINE-PROTEIN KINASE NEKL-3"/>
    <property type="match status" value="1"/>
</dbReference>
<reference evidence="15 16" key="1">
    <citation type="submission" date="2018-06" db="EMBL/GenBank/DDBJ databases">
        <authorList>
            <consortium name="Pathogen Informatics"/>
            <person name="Doyle S."/>
        </authorList>
    </citation>
    <scope>NUCLEOTIDE SEQUENCE [LARGE SCALE GENOMIC DNA]</scope>
    <source>
        <strain evidence="15 16">NCTC13184</strain>
    </source>
</reference>
<evidence type="ECO:0000256" key="12">
    <source>
        <dbReference type="SAM" id="Phobius"/>
    </source>
</evidence>
<dbReference type="PROSITE" id="PS00108">
    <property type="entry name" value="PROTEIN_KINASE_ST"/>
    <property type="match status" value="1"/>
</dbReference>
<dbReference type="AlphaFoldDB" id="A0A378WI74"/>
<dbReference type="Gene3D" id="1.10.510.10">
    <property type="entry name" value="Transferase(Phosphotransferase) domain 1"/>
    <property type="match status" value="1"/>
</dbReference>
<dbReference type="EMBL" id="UGRU01000001">
    <property type="protein sequence ID" value="SUA40986.1"/>
    <property type="molecule type" value="Genomic_DNA"/>
</dbReference>
<feature type="domain" description="PASTA" evidence="14">
    <location>
        <begin position="356"/>
        <end position="422"/>
    </location>
</feature>
<evidence type="ECO:0000256" key="2">
    <source>
        <dbReference type="ARBA" id="ARBA00022527"/>
    </source>
</evidence>
<dbReference type="Pfam" id="PF00069">
    <property type="entry name" value="Pkinase"/>
    <property type="match status" value="1"/>
</dbReference>
<evidence type="ECO:0000256" key="4">
    <source>
        <dbReference type="ARBA" id="ARBA00022737"/>
    </source>
</evidence>
<keyword evidence="12" id="KW-0472">Membrane</keyword>
<keyword evidence="4" id="KW-0677">Repeat</keyword>
<dbReference type="OrthoDB" id="9762169at2"/>
<feature type="region of interest" description="Disordered" evidence="11">
    <location>
        <begin position="297"/>
        <end position="326"/>
    </location>
</feature>
<dbReference type="GO" id="GO:0004674">
    <property type="term" value="F:protein serine/threonine kinase activity"/>
    <property type="evidence" value="ECO:0007669"/>
    <property type="project" value="UniProtKB-KW"/>
</dbReference>
<feature type="domain" description="PASTA" evidence="14">
    <location>
        <begin position="423"/>
        <end position="491"/>
    </location>
</feature>
<evidence type="ECO:0000313" key="16">
    <source>
        <dbReference type="Proteomes" id="UP000255082"/>
    </source>
</evidence>
<protein>
    <recommendedName>
        <fullName evidence="1">non-specific serine/threonine protein kinase</fullName>
        <ecNumber evidence="1">2.7.11.1</ecNumber>
    </recommendedName>
</protein>
<dbReference type="PROSITE" id="PS50011">
    <property type="entry name" value="PROTEIN_KINASE_DOM"/>
    <property type="match status" value="1"/>
</dbReference>
<dbReference type="PANTHER" id="PTHR43289">
    <property type="entry name" value="MITOGEN-ACTIVATED PROTEIN KINASE KINASE KINASE 20-RELATED"/>
    <property type="match status" value="1"/>
</dbReference>
<dbReference type="Gene3D" id="3.30.200.20">
    <property type="entry name" value="Phosphorylase Kinase, domain 1"/>
    <property type="match status" value="1"/>
</dbReference>
<organism evidence="15 16">
    <name type="scientific">Nocardia africana</name>
    <dbReference type="NCBI Taxonomy" id="134964"/>
    <lineage>
        <taxon>Bacteria</taxon>
        <taxon>Bacillati</taxon>
        <taxon>Actinomycetota</taxon>
        <taxon>Actinomycetes</taxon>
        <taxon>Mycobacteriales</taxon>
        <taxon>Nocardiaceae</taxon>
        <taxon>Nocardia</taxon>
    </lineage>
</organism>
<evidence type="ECO:0000256" key="7">
    <source>
        <dbReference type="ARBA" id="ARBA00022840"/>
    </source>
</evidence>
<gene>
    <name evidence="15" type="primary">pknB_1</name>
    <name evidence="15" type="ORF">NCTC13184_00313</name>
</gene>
<dbReference type="InterPro" id="IPR005543">
    <property type="entry name" value="PASTA_dom"/>
</dbReference>
<dbReference type="RefSeq" id="WP_062965667.1">
    <property type="nucleotide sequence ID" value="NZ_JAJFOE010000001.1"/>
</dbReference>
<keyword evidence="3 15" id="KW-0808">Transferase</keyword>
<dbReference type="FunFam" id="1.10.510.10:FF:000021">
    <property type="entry name" value="Serine/threonine protein kinase"/>
    <property type="match status" value="1"/>
</dbReference>
<comment type="catalytic activity">
    <reaction evidence="8">
        <text>L-threonyl-[protein] + ATP = O-phospho-L-threonyl-[protein] + ADP + H(+)</text>
        <dbReference type="Rhea" id="RHEA:46608"/>
        <dbReference type="Rhea" id="RHEA-COMP:11060"/>
        <dbReference type="Rhea" id="RHEA-COMP:11605"/>
        <dbReference type="ChEBI" id="CHEBI:15378"/>
        <dbReference type="ChEBI" id="CHEBI:30013"/>
        <dbReference type="ChEBI" id="CHEBI:30616"/>
        <dbReference type="ChEBI" id="CHEBI:61977"/>
        <dbReference type="ChEBI" id="CHEBI:456216"/>
        <dbReference type="EC" id="2.7.11.1"/>
    </reaction>
</comment>
<dbReference type="InterPro" id="IPR011009">
    <property type="entry name" value="Kinase-like_dom_sf"/>
</dbReference>
<evidence type="ECO:0000256" key="1">
    <source>
        <dbReference type="ARBA" id="ARBA00012513"/>
    </source>
</evidence>
<feature type="binding site" evidence="10">
    <location>
        <position position="40"/>
    </location>
    <ligand>
        <name>ATP</name>
        <dbReference type="ChEBI" id="CHEBI:30616"/>
    </ligand>
</feature>
<dbReference type="FunFam" id="3.30.200.20:FF:000035">
    <property type="entry name" value="Serine/threonine protein kinase Stk1"/>
    <property type="match status" value="1"/>
</dbReference>
<keyword evidence="5 10" id="KW-0547">Nucleotide-binding</keyword>
<proteinExistence type="predicted"/>
<sequence>MTTPKNLSSRYELGEIIGFGGMSEVHKARDLRLGRDVAIKVLRADLARDPTFYLRFKREAQNAAALNHPAIVAVYDTGEAEVDGGPLPYIVMEYVDGETLRDIVRGKGPLPPRRAMEIIADVCAALDFSHKNGIVHRDMKPANIMINRQGAVKVMDFGIARAIADSSNPMTQTAAVIGTAQYLSPEQARGEQVDARSDVYSVGCVLYEILTGQPPFTGDSPVAVAYQHVREDPKLPSLVHPGVPRELDSVILKAMSKNPANRYQSAAEMRADLIRVLGGQKPQAPMVMTEEDRTTFLGSMEPEPRSYRTVERNDGDDEPEPESDGSRRKLWIGIGAAAAVAVLVALFWVLIGPGSRPDQVAIPDLANKPAQEAQSDLEKLGFGVAIQQKPDGKVASGNVVATQPLGGARVDKGSTVTLQISTGPQQVPVPQLTKLTQQQAEQNLNAAGLLLDPQIQRGASSPEDKDKVIAESPAAGTKIDAGSKVTITLGKGPDQVRVPDVVGQSIDVAEPNLADSAGFKVVIQKVSSSRPAGEVLSTDPAGGSMADKGSTITVQVSSDQITMPSLTGLTPSQAVDKLRSVGWTGGVGQISQSTQGTFDASNVGRVIDQQPRPGSSVARNATITIVTGVLGPP</sequence>
<feature type="compositionally biased region" description="Acidic residues" evidence="11">
    <location>
        <begin position="314"/>
        <end position="323"/>
    </location>
</feature>
<dbReference type="SMART" id="SM00740">
    <property type="entry name" value="PASTA"/>
    <property type="match status" value="4"/>
</dbReference>
<dbReference type="PROSITE" id="PS51178">
    <property type="entry name" value="PASTA"/>
    <property type="match status" value="4"/>
</dbReference>
<keyword evidence="2" id="KW-0723">Serine/threonine-protein kinase</keyword>